<evidence type="ECO:0000256" key="2">
    <source>
        <dbReference type="ARBA" id="ARBA00023125"/>
    </source>
</evidence>
<dbReference type="PROSITE" id="PS50987">
    <property type="entry name" value="HTH_ARSR_2"/>
    <property type="match status" value="1"/>
</dbReference>
<keyword evidence="6" id="KW-1185">Reference proteome</keyword>
<keyword evidence="3" id="KW-0804">Transcription</keyword>
<dbReference type="Gene3D" id="1.10.10.10">
    <property type="entry name" value="Winged helix-like DNA-binding domain superfamily/Winged helix DNA-binding domain"/>
    <property type="match status" value="1"/>
</dbReference>
<dbReference type="PANTHER" id="PTHR33154">
    <property type="entry name" value="TRANSCRIPTIONAL REGULATOR, ARSR FAMILY"/>
    <property type="match status" value="1"/>
</dbReference>
<organism evidence="5 6">
    <name type="scientific">Naasia lichenicola</name>
    <dbReference type="NCBI Taxonomy" id="2565933"/>
    <lineage>
        <taxon>Bacteria</taxon>
        <taxon>Bacillati</taxon>
        <taxon>Actinomycetota</taxon>
        <taxon>Actinomycetes</taxon>
        <taxon>Micrococcales</taxon>
        <taxon>Microbacteriaceae</taxon>
        <taxon>Naasia</taxon>
    </lineage>
</organism>
<dbReference type="NCBIfam" id="NF033788">
    <property type="entry name" value="HTH_metalloreg"/>
    <property type="match status" value="1"/>
</dbReference>
<evidence type="ECO:0000259" key="4">
    <source>
        <dbReference type="PROSITE" id="PS50987"/>
    </source>
</evidence>
<comment type="caution">
    <text evidence="5">The sequence shown here is derived from an EMBL/GenBank/DDBJ whole genome shotgun (WGS) entry which is preliminary data.</text>
</comment>
<dbReference type="OrthoDB" id="3628603at2"/>
<keyword evidence="2" id="KW-0238">DNA-binding</keyword>
<dbReference type="Proteomes" id="UP000309133">
    <property type="component" value="Unassembled WGS sequence"/>
</dbReference>
<sequence>MADIFDVVADPTRRDLLQLLLERHTARTDEPGGGDLSVGQLVAGTGLSQPTVSKHLKVLRDAGLVTVREKGQHRYYKLEFLPLEALEDWLVPFIRAEIGEEDGAADPVVPADEVSAPTPASSSVAAQSASTLGVPMLTRPPVLAARQRAVAESIGGVVASSVHGVRGLQRRLRRG</sequence>
<dbReference type="InterPro" id="IPR051081">
    <property type="entry name" value="HTH_MetalResp_TranReg"/>
</dbReference>
<evidence type="ECO:0000313" key="5">
    <source>
        <dbReference type="EMBL" id="THG31067.1"/>
    </source>
</evidence>
<dbReference type="EMBL" id="SSSM01000004">
    <property type="protein sequence ID" value="THG31067.1"/>
    <property type="molecule type" value="Genomic_DNA"/>
</dbReference>
<dbReference type="CDD" id="cd00090">
    <property type="entry name" value="HTH_ARSR"/>
    <property type="match status" value="1"/>
</dbReference>
<dbReference type="Pfam" id="PF01022">
    <property type="entry name" value="HTH_5"/>
    <property type="match status" value="1"/>
</dbReference>
<proteinExistence type="predicted"/>
<dbReference type="GO" id="GO:0003677">
    <property type="term" value="F:DNA binding"/>
    <property type="evidence" value="ECO:0007669"/>
    <property type="project" value="UniProtKB-KW"/>
</dbReference>
<gene>
    <name evidence="5" type="ORF">E6C64_10800</name>
</gene>
<dbReference type="SUPFAM" id="SSF46785">
    <property type="entry name" value="Winged helix' DNA-binding domain"/>
    <property type="match status" value="1"/>
</dbReference>
<evidence type="ECO:0000256" key="1">
    <source>
        <dbReference type="ARBA" id="ARBA00023015"/>
    </source>
</evidence>
<reference evidence="5 6" key="1">
    <citation type="submission" date="2019-04" db="EMBL/GenBank/DDBJ databases">
        <authorList>
            <person name="Jiang L."/>
        </authorList>
    </citation>
    <scope>NUCLEOTIDE SEQUENCE [LARGE SCALE GENOMIC DNA]</scope>
    <source>
        <strain evidence="5 6">YIM 131853</strain>
    </source>
</reference>
<dbReference type="PANTHER" id="PTHR33154:SF33">
    <property type="entry name" value="TRANSCRIPTIONAL REPRESSOR SDPR"/>
    <property type="match status" value="1"/>
</dbReference>
<dbReference type="SMART" id="SM00418">
    <property type="entry name" value="HTH_ARSR"/>
    <property type="match status" value="1"/>
</dbReference>
<accession>A0A4V3WT94</accession>
<evidence type="ECO:0000313" key="6">
    <source>
        <dbReference type="Proteomes" id="UP000309133"/>
    </source>
</evidence>
<evidence type="ECO:0000256" key="3">
    <source>
        <dbReference type="ARBA" id="ARBA00023163"/>
    </source>
</evidence>
<feature type="domain" description="HTH arsR-type" evidence="4">
    <location>
        <begin position="1"/>
        <end position="98"/>
    </location>
</feature>
<dbReference type="InterPro" id="IPR036388">
    <property type="entry name" value="WH-like_DNA-bd_sf"/>
</dbReference>
<dbReference type="AlphaFoldDB" id="A0A4V3WT94"/>
<name>A0A4V3WT94_9MICO</name>
<protein>
    <submittedName>
        <fullName evidence="5">Winged helix-turn-helix transcriptional regulator</fullName>
    </submittedName>
</protein>
<dbReference type="InterPro" id="IPR036390">
    <property type="entry name" value="WH_DNA-bd_sf"/>
</dbReference>
<dbReference type="InterPro" id="IPR011991">
    <property type="entry name" value="ArsR-like_HTH"/>
</dbReference>
<keyword evidence="1" id="KW-0805">Transcription regulation</keyword>
<dbReference type="RefSeq" id="WP_136427487.1">
    <property type="nucleotide sequence ID" value="NZ_SSSM01000004.1"/>
</dbReference>
<dbReference type="GO" id="GO:0003700">
    <property type="term" value="F:DNA-binding transcription factor activity"/>
    <property type="evidence" value="ECO:0007669"/>
    <property type="project" value="InterPro"/>
</dbReference>
<dbReference type="InterPro" id="IPR001845">
    <property type="entry name" value="HTH_ArsR_DNA-bd_dom"/>
</dbReference>